<evidence type="ECO:0000256" key="1">
    <source>
        <dbReference type="SAM" id="MobiDB-lite"/>
    </source>
</evidence>
<feature type="region of interest" description="Disordered" evidence="1">
    <location>
        <begin position="292"/>
        <end position="311"/>
    </location>
</feature>
<name>A0AAD7NM64_9AGAR</name>
<reference evidence="2" key="1">
    <citation type="submission" date="2023-03" db="EMBL/GenBank/DDBJ databases">
        <title>Massive genome expansion in bonnet fungi (Mycena s.s.) driven by repeated elements and novel gene families across ecological guilds.</title>
        <authorList>
            <consortium name="Lawrence Berkeley National Laboratory"/>
            <person name="Harder C.B."/>
            <person name="Miyauchi S."/>
            <person name="Viragh M."/>
            <person name="Kuo A."/>
            <person name="Thoen E."/>
            <person name="Andreopoulos B."/>
            <person name="Lu D."/>
            <person name="Skrede I."/>
            <person name="Drula E."/>
            <person name="Henrissat B."/>
            <person name="Morin E."/>
            <person name="Kohler A."/>
            <person name="Barry K."/>
            <person name="LaButti K."/>
            <person name="Morin E."/>
            <person name="Salamov A."/>
            <person name="Lipzen A."/>
            <person name="Mereny Z."/>
            <person name="Hegedus B."/>
            <person name="Baldrian P."/>
            <person name="Stursova M."/>
            <person name="Weitz H."/>
            <person name="Taylor A."/>
            <person name="Grigoriev I.V."/>
            <person name="Nagy L.G."/>
            <person name="Martin F."/>
            <person name="Kauserud H."/>
        </authorList>
    </citation>
    <scope>NUCLEOTIDE SEQUENCE</scope>
    <source>
        <strain evidence="2">CBHHK182m</strain>
    </source>
</reference>
<organism evidence="2 3">
    <name type="scientific">Mycena metata</name>
    <dbReference type="NCBI Taxonomy" id="1033252"/>
    <lineage>
        <taxon>Eukaryota</taxon>
        <taxon>Fungi</taxon>
        <taxon>Dikarya</taxon>
        <taxon>Basidiomycota</taxon>
        <taxon>Agaricomycotina</taxon>
        <taxon>Agaricomycetes</taxon>
        <taxon>Agaricomycetidae</taxon>
        <taxon>Agaricales</taxon>
        <taxon>Marasmiineae</taxon>
        <taxon>Mycenaceae</taxon>
        <taxon>Mycena</taxon>
    </lineage>
</organism>
<evidence type="ECO:0000313" key="3">
    <source>
        <dbReference type="Proteomes" id="UP001215598"/>
    </source>
</evidence>
<comment type="caution">
    <text evidence="2">The sequence shown here is derived from an EMBL/GenBank/DDBJ whole genome shotgun (WGS) entry which is preliminary data.</text>
</comment>
<protein>
    <submittedName>
        <fullName evidence="2">Uncharacterized protein</fullName>
    </submittedName>
</protein>
<dbReference type="AlphaFoldDB" id="A0AAD7NM64"/>
<accession>A0AAD7NM64</accession>
<dbReference type="Proteomes" id="UP001215598">
    <property type="component" value="Unassembled WGS sequence"/>
</dbReference>
<evidence type="ECO:0000313" key="2">
    <source>
        <dbReference type="EMBL" id="KAJ7766037.1"/>
    </source>
</evidence>
<keyword evidence="3" id="KW-1185">Reference proteome</keyword>
<feature type="compositionally biased region" description="Low complexity" evidence="1">
    <location>
        <begin position="243"/>
        <end position="257"/>
    </location>
</feature>
<feature type="compositionally biased region" description="Low complexity" evidence="1">
    <location>
        <begin position="296"/>
        <end position="311"/>
    </location>
</feature>
<proteinExistence type="predicted"/>
<dbReference type="EMBL" id="JARKIB010000024">
    <property type="protein sequence ID" value="KAJ7766037.1"/>
    <property type="molecule type" value="Genomic_DNA"/>
</dbReference>
<gene>
    <name evidence="2" type="ORF">B0H16DRAFT_1687093</name>
</gene>
<sequence length="486" mass="53090">MGAFGKHPGAILVVEHYLTRVLKINSAVVTSRRANCGRLSTISPIFLVPAPPVGPLPVPALAIGDSEQEKRRILGFRAERVGPVHFVPIEGKQARGTTTKCRPTARWITPWTPSRWGSNRSSTPLLPRRLSAARWKSRSLEDAAKGHAGTLAAADTRFAQIEAQVKAERVALEKERGELKMGQDQLAKDMAKLRNDQALLEAAQAKLLVDTRGTLTDLKSSAAQMEVRLEGQVRVAKKRKNDTTASTSAKVAAKGGNAASTSAKVAVKAIPAATSRQRSVSPVLKRIAPRKRVLDSNSESSESESALPSASVRKALGKSILKKNIPNPQIQNLFIAHRVLQRISNDDSKILAREQQKNSREYNNTHPRAERASWERTLGHRDSESLGCALRHGGKGLLRVGAKDIGSLQAHTPRPESNGRNGIQAPRTIFFAEFQSEVRNSNGGGIRAEVEWAPKEKDLAELKRNFIIHTPSRTGESGALHWHLFL</sequence>
<feature type="region of interest" description="Disordered" evidence="1">
    <location>
        <begin position="234"/>
        <end position="257"/>
    </location>
</feature>